<dbReference type="Proteomes" id="UP001186974">
    <property type="component" value="Unassembled WGS sequence"/>
</dbReference>
<evidence type="ECO:0000313" key="2">
    <source>
        <dbReference type="Proteomes" id="UP001186974"/>
    </source>
</evidence>
<name>A0ACC3CVB0_9PEZI</name>
<dbReference type="EMBL" id="JAWDJW010011077">
    <property type="protein sequence ID" value="KAK3045058.1"/>
    <property type="molecule type" value="Genomic_DNA"/>
</dbReference>
<comment type="caution">
    <text evidence="1">The sequence shown here is derived from an EMBL/GenBank/DDBJ whole genome shotgun (WGS) entry which is preliminary data.</text>
</comment>
<gene>
    <name evidence="1" type="ORF">LTS18_014669</name>
</gene>
<reference evidence="1" key="1">
    <citation type="submission" date="2024-09" db="EMBL/GenBank/DDBJ databases">
        <title>Black Yeasts Isolated from many extreme environments.</title>
        <authorList>
            <person name="Coleine C."/>
            <person name="Stajich J.E."/>
            <person name="Selbmann L."/>
        </authorList>
    </citation>
    <scope>NUCLEOTIDE SEQUENCE</scope>
    <source>
        <strain evidence="1">CCFEE 5737</strain>
    </source>
</reference>
<evidence type="ECO:0000313" key="1">
    <source>
        <dbReference type="EMBL" id="KAK3045058.1"/>
    </source>
</evidence>
<sequence length="406" mass="44900">MDFAYKKAKPLPGQLENCDICNKRFTVTPYSKTGPDGGLLCLQCGKELAKDEGGKLEKKAKSAAQGRKRRKVESDRLDHRVNLGAKTLQQMCIEKVAVHYEDLEEFGDLPQGVMVRLSEIFTKRRVLDPKTLKLFLRSDLDEIVIHDCANLEAEDYTTIFSIMHNTSRVVLKNACQFKDPSLAYIAAKTTQLEHLKLYAANLVSDTAWRSFFLAHGQTLKSIELDWLDASFDNDTVASLVTSCPNLERLKLRRCRKLTANALEHISKSTKLRHLSLELSLEVPSSTLVALVESLGANLQTLSLSNFAGTDADGLNGCSDDLLSSIHTHCRKLEKLRLSGTDACSDAAFAALFTDWANTELKVVDLSTTRDVDNSNPNGPEEAMGLATQGFAALMQHSGPKIEKLNI</sequence>
<proteinExistence type="predicted"/>
<accession>A0ACC3CVB0</accession>
<organism evidence="1 2">
    <name type="scientific">Coniosporium uncinatum</name>
    <dbReference type="NCBI Taxonomy" id="93489"/>
    <lineage>
        <taxon>Eukaryota</taxon>
        <taxon>Fungi</taxon>
        <taxon>Dikarya</taxon>
        <taxon>Ascomycota</taxon>
        <taxon>Pezizomycotina</taxon>
        <taxon>Dothideomycetes</taxon>
        <taxon>Dothideomycetes incertae sedis</taxon>
        <taxon>Coniosporium</taxon>
    </lineage>
</organism>
<keyword evidence="2" id="KW-1185">Reference proteome</keyword>
<protein>
    <submittedName>
        <fullName evidence="1">Uncharacterized protein</fullName>
    </submittedName>
</protein>
<feature type="non-terminal residue" evidence="1">
    <location>
        <position position="406"/>
    </location>
</feature>